<protein>
    <submittedName>
        <fullName evidence="1">Uncharacterized protein</fullName>
    </submittedName>
</protein>
<dbReference type="EMBL" id="UINC01130854">
    <property type="protein sequence ID" value="SVD12188.1"/>
    <property type="molecule type" value="Genomic_DNA"/>
</dbReference>
<organism evidence="1">
    <name type="scientific">marine metagenome</name>
    <dbReference type="NCBI Taxonomy" id="408172"/>
    <lineage>
        <taxon>unclassified sequences</taxon>
        <taxon>metagenomes</taxon>
        <taxon>ecological metagenomes</taxon>
    </lineage>
</organism>
<sequence>MIPDAFTAEQEKALAEAFGAKSQLTCPVCTVTMDQRPVRPRQDVSYVRDRIWFICPSCRRSIVLDRDSR</sequence>
<name>A0A382SSN5_9ZZZZ</name>
<accession>A0A382SSN5</accession>
<proteinExistence type="predicted"/>
<reference evidence="1" key="1">
    <citation type="submission" date="2018-05" db="EMBL/GenBank/DDBJ databases">
        <authorList>
            <person name="Lanie J.A."/>
            <person name="Ng W.-L."/>
            <person name="Kazmierczak K.M."/>
            <person name="Andrzejewski T.M."/>
            <person name="Davidsen T.M."/>
            <person name="Wayne K.J."/>
            <person name="Tettelin H."/>
            <person name="Glass J.I."/>
            <person name="Rusch D."/>
            <person name="Podicherti R."/>
            <person name="Tsui H.-C.T."/>
            <person name="Winkler M.E."/>
        </authorList>
    </citation>
    <scope>NUCLEOTIDE SEQUENCE</scope>
</reference>
<gene>
    <name evidence="1" type="ORF">METZ01_LOCUS365042</name>
</gene>
<dbReference type="AlphaFoldDB" id="A0A382SSN5"/>
<evidence type="ECO:0000313" key="1">
    <source>
        <dbReference type="EMBL" id="SVD12188.1"/>
    </source>
</evidence>